<dbReference type="SUPFAM" id="SSF48264">
    <property type="entry name" value="Cytochrome P450"/>
    <property type="match status" value="1"/>
</dbReference>
<evidence type="ECO:0000256" key="1">
    <source>
        <dbReference type="ARBA" id="ARBA00001971"/>
    </source>
</evidence>
<dbReference type="GO" id="GO:0004497">
    <property type="term" value="F:monooxygenase activity"/>
    <property type="evidence" value="ECO:0007669"/>
    <property type="project" value="UniProtKB-KW"/>
</dbReference>
<evidence type="ECO:0000313" key="12">
    <source>
        <dbReference type="Proteomes" id="UP000663827"/>
    </source>
</evidence>
<evidence type="ECO:0008006" key="13">
    <source>
        <dbReference type="Google" id="ProtNLM"/>
    </source>
</evidence>
<evidence type="ECO:0000256" key="7">
    <source>
        <dbReference type="ARBA" id="ARBA00023004"/>
    </source>
</evidence>
<dbReference type="GO" id="GO:0020037">
    <property type="term" value="F:heme binding"/>
    <property type="evidence" value="ECO:0007669"/>
    <property type="project" value="InterPro"/>
</dbReference>
<evidence type="ECO:0000256" key="8">
    <source>
        <dbReference type="ARBA" id="ARBA00023033"/>
    </source>
</evidence>
<proteinExistence type="inferred from homology"/>
<evidence type="ECO:0000256" key="2">
    <source>
        <dbReference type="ARBA" id="ARBA00005179"/>
    </source>
</evidence>
<evidence type="ECO:0000256" key="10">
    <source>
        <dbReference type="RuleBase" id="RU000461"/>
    </source>
</evidence>
<reference evidence="11" key="1">
    <citation type="submission" date="2021-01" db="EMBL/GenBank/DDBJ databases">
        <authorList>
            <person name="Kaushik A."/>
        </authorList>
    </citation>
    <scope>NUCLEOTIDE SEQUENCE</scope>
    <source>
        <strain evidence="11">AG5</strain>
    </source>
</reference>
<gene>
    <name evidence="11" type="ORF">RDB_LOCUS78990</name>
</gene>
<dbReference type="InterPro" id="IPR002401">
    <property type="entry name" value="Cyt_P450_E_grp-I"/>
</dbReference>
<dbReference type="InterPro" id="IPR001128">
    <property type="entry name" value="Cyt_P450"/>
</dbReference>
<dbReference type="GO" id="GO:0005506">
    <property type="term" value="F:iron ion binding"/>
    <property type="evidence" value="ECO:0007669"/>
    <property type="project" value="InterPro"/>
</dbReference>
<comment type="similarity">
    <text evidence="3 10">Belongs to the cytochrome P450 family.</text>
</comment>
<evidence type="ECO:0000256" key="5">
    <source>
        <dbReference type="ARBA" id="ARBA00022723"/>
    </source>
</evidence>
<evidence type="ECO:0000313" key="11">
    <source>
        <dbReference type="EMBL" id="CAE7144555.1"/>
    </source>
</evidence>
<keyword evidence="6 10" id="KW-0560">Oxidoreductase</keyword>
<dbReference type="Gene3D" id="1.10.630.10">
    <property type="entry name" value="Cytochrome P450"/>
    <property type="match status" value="1"/>
</dbReference>
<dbReference type="PROSITE" id="PS00086">
    <property type="entry name" value="CYTOCHROME_P450"/>
    <property type="match status" value="1"/>
</dbReference>
<dbReference type="GO" id="GO:0016705">
    <property type="term" value="F:oxidoreductase activity, acting on paired donors, with incorporation or reduction of molecular oxygen"/>
    <property type="evidence" value="ECO:0007669"/>
    <property type="project" value="InterPro"/>
</dbReference>
<dbReference type="Proteomes" id="UP000663827">
    <property type="component" value="Unassembled WGS sequence"/>
</dbReference>
<evidence type="ECO:0000256" key="9">
    <source>
        <dbReference type="PIRSR" id="PIRSR602401-1"/>
    </source>
</evidence>
<feature type="binding site" description="axial binding residue" evidence="9">
    <location>
        <position position="409"/>
    </location>
    <ligand>
        <name>heme</name>
        <dbReference type="ChEBI" id="CHEBI:30413"/>
    </ligand>
    <ligandPart>
        <name>Fe</name>
        <dbReference type="ChEBI" id="CHEBI:18248"/>
    </ligandPart>
</feature>
<dbReference type="GO" id="GO:0016020">
    <property type="term" value="C:membrane"/>
    <property type="evidence" value="ECO:0007669"/>
    <property type="project" value="UniProtKB-SubCell"/>
</dbReference>
<keyword evidence="7 9" id="KW-0408">Iron</keyword>
<protein>
    <recommendedName>
        <fullName evidence="13">O-methylsterigmatocystin oxidoreductase</fullName>
    </recommendedName>
</protein>
<evidence type="ECO:0000256" key="4">
    <source>
        <dbReference type="ARBA" id="ARBA00022617"/>
    </source>
</evidence>
<keyword evidence="8 10" id="KW-0503">Monooxygenase</keyword>
<accession>A0A8H3HVA8</accession>
<organism evidence="11 12">
    <name type="scientific">Rhizoctonia solani</name>
    <dbReference type="NCBI Taxonomy" id="456999"/>
    <lineage>
        <taxon>Eukaryota</taxon>
        <taxon>Fungi</taxon>
        <taxon>Dikarya</taxon>
        <taxon>Basidiomycota</taxon>
        <taxon>Agaricomycotina</taxon>
        <taxon>Agaricomycetes</taxon>
        <taxon>Cantharellales</taxon>
        <taxon>Ceratobasidiaceae</taxon>
        <taxon>Rhizoctonia</taxon>
    </lineage>
</organism>
<comment type="caution">
    <text evidence="11">The sequence shown here is derived from an EMBL/GenBank/DDBJ whole genome shotgun (WGS) entry which is preliminary data.</text>
</comment>
<dbReference type="InterPro" id="IPR017972">
    <property type="entry name" value="Cyt_P450_CS"/>
</dbReference>
<dbReference type="PRINTS" id="PR00463">
    <property type="entry name" value="EP450I"/>
</dbReference>
<keyword evidence="5 9" id="KW-0479">Metal-binding</keyword>
<dbReference type="Pfam" id="PF00067">
    <property type="entry name" value="p450"/>
    <property type="match status" value="1"/>
</dbReference>
<dbReference type="InterPro" id="IPR050364">
    <property type="entry name" value="Cytochrome_P450_fung"/>
</dbReference>
<name>A0A8H3HVA8_9AGAM</name>
<sequence>MLDARIGLCAVSALLIHYSWRLLRRPKLHHPPSPLSLPFVGNLFSIPAGHEYLAFAKLGEQLESDIVYLEILGHKIIVLNSAEAASEILDKRAAIYSDRPDVPMIRDPALMNWPGNAVTVPYSDLWRHYRRMMNNWLNKHAVTQFDDLQDRQVRSLLGRLLKVANRDQPFEHVRDSIFFTMGSSMLQLAYGYKPKDSQDHFFQQAQMTVHNVTSAGMQTTTQDFLVNLFPALLNVPDWFPGTGWKRTGRDWGAQQYKSKTEPYEWVKAQLLSLLGALLQDHELVSGLSPEEKDERLKEIGIVLFGAGSDTTSNFVVSVIAAMVLNPQVQARAQSELDAVLGPAVLPKISDKERLPYIRNLLDEVFRLYPVTPLGRDPRHYKNPEVFDPDRFLDPDVPRPPAFGWGRRKCPGIHFARASVFVTTASLLATFTFSKKKDSNGREIMPRIEVERNSIGL</sequence>
<dbReference type="PANTHER" id="PTHR46300:SF7">
    <property type="entry name" value="P450, PUTATIVE (EUROFUNG)-RELATED"/>
    <property type="match status" value="1"/>
</dbReference>
<evidence type="ECO:0000256" key="3">
    <source>
        <dbReference type="ARBA" id="ARBA00010617"/>
    </source>
</evidence>
<dbReference type="AlphaFoldDB" id="A0A8H3HVA8"/>
<dbReference type="EMBL" id="CAJNJQ010001603">
    <property type="protein sequence ID" value="CAE7144555.1"/>
    <property type="molecule type" value="Genomic_DNA"/>
</dbReference>
<evidence type="ECO:0000256" key="6">
    <source>
        <dbReference type="ARBA" id="ARBA00023002"/>
    </source>
</evidence>
<comment type="pathway">
    <text evidence="2">Secondary metabolite biosynthesis.</text>
</comment>
<keyword evidence="4 9" id="KW-0349">Heme</keyword>
<dbReference type="PANTHER" id="PTHR46300">
    <property type="entry name" value="P450, PUTATIVE (EUROFUNG)-RELATED-RELATED"/>
    <property type="match status" value="1"/>
</dbReference>
<comment type="cofactor">
    <cofactor evidence="1 9">
        <name>heme</name>
        <dbReference type="ChEBI" id="CHEBI:30413"/>
    </cofactor>
</comment>
<dbReference type="InterPro" id="IPR036396">
    <property type="entry name" value="Cyt_P450_sf"/>
</dbReference>